<keyword evidence="10" id="KW-1185">Reference proteome</keyword>
<feature type="domain" description="ABC transmembrane type-1" evidence="8">
    <location>
        <begin position="65"/>
        <end position="249"/>
    </location>
</feature>
<proteinExistence type="inferred from homology"/>
<keyword evidence="5 7" id="KW-1133">Transmembrane helix</keyword>
<evidence type="ECO:0000256" key="2">
    <source>
        <dbReference type="ARBA" id="ARBA00022448"/>
    </source>
</evidence>
<dbReference type="PANTHER" id="PTHR30151:SF0">
    <property type="entry name" value="ABC TRANSPORTER PERMEASE PROTEIN MJ0413-RELATED"/>
    <property type="match status" value="1"/>
</dbReference>
<name>A0A1B7LC79_9FIRM</name>
<feature type="transmembrane region" description="Helical" evidence="7">
    <location>
        <begin position="67"/>
        <end position="91"/>
    </location>
</feature>
<evidence type="ECO:0000313" key="10">
    <source>
        <dbReference type="Proteomes" id="UP000078532"/>
    </source>
</evidence>
<dbReference type="EMBL" id="LYVF01000182">
    <property type="protein sequence ID" value="OAT80301.1"/>
    <property type="molecule type" value="Genomic_DNA"/>
</dbReference>
<dbReference type="GO" id="GO:0055085">
    <property type="term" value="P:transmembrane transport"/>
    <property type="evidence" value="ECO:0007669"/>
    <property type="project" value="InterPro"/>
</dbReference>
<keyword evidence="3" id="KW-1003">Cell membrane</keyword>
<dbReference type="PANTHER" id="PTHR30151">
    <property type="entry name" value="ALKANE SULFONATE ABC TRANSPORTER-RELATED, MEMBRANE SUBUNIT"/>
    <property type="match status" value="1"/>
</dbReference>
<dbReference type="Pfam" id="PF00528">
    <property type="entry name" value="BPD_transp_1"/>
    <property type="match status" value="1"/>
</dbReference>
<dbReference type="Gene3D" id="1.10.3720.10">
    <property type="entry name" value="MetI-like"/>
    <property type="match status" value="1"/>
</dbReference>
<evidence type="ECO:0000256" key="1">
    <source>
        <dbReference type="ARBA" id="ARBA00004651"/>
    </source>
</evidence>
<feature type="transmembrane region" description="Helical" evidence="7">
    <location>
        <begin position="175"/>
        <end position="202"/>
    </location>
</feature>
<keyword evidence="2 7" id="KW-0813">Transport</keyword>
<dbReference type="PROSITE" id="PS50928">
    <property type="entry name" value="ABC_TM1"/>
    <property type="match status" value="1"/>
</dbReference>
<evidence type="ECO:0000256" key="6">
    <source>
        <dbReference type="ARBA" id="ARBA00023136"/>
    </source>
</evidence>
<organism evidence="9 10">
    <name type="scientific">Desulfotomaculum copahuensis</name>
    <dbReference type="NCBI Taxonomy" id="1838280"/>
    <lineage>
        <taxon>Bacteria</taxon>
        <taxon>Bacillati</taxon>
        <taxon>Bacillota</taxon>
        <taxon>Clostridia</taxon>
        <taxon>Eubacteriales</taxon>
        <taxon>Desulfotomaculaceae</taxon>
        <taxon>Desulfotomaculum</taxon>
    </lineage>
</organism>
<dbReference type="InterPro" id="IPR035906">
    <property type="entry name" value="MetI-like_sf"/>
</dbReference>
<comment type="caution">
    <text evidence="9">The sequence shown here is derived from an EMBL/GenBank/DDBJ whole genome shotgun (WGS) entry which is preliminary data.</text>
</comment>
<dbReference type="RefSeq" id="WP_066669978.1">
    <property type="nucleotide sequence ID" value="NZ_LYVF01000182.1"/>
</dbReference>
<dbReference type="SUPFAM" id="SSF161098">
    <property type="entry name" value="MetI-like"/>
    <property type="match status" value="1"/>
</dbReference>
<keyword evidence="6 7" id="KW-0472">Membrane</keyword>
<evidence type="ECO:0000256" key="7">
    <source>
        <dbReference type="RuleBase" id="RU363032"/>
    </source>
</evidence>
<gene>
    <name evidence="9" type="ORF">A6M21_13870</name>
</gene>
<dbReference type="CDD" id="cd06261">
    <property type="entry name" value="TM_PBP2"/>
    <property type="match status" value="1"/>
</dbReference>
<comment type="subcellular location">
    <subcellularLocation>
        <location evidence="1 7">Cell membrane</location>
        <topology evidence="1 7">Multi-pass membrane protein</topology>
    </subcellularLocation>
</comment>
<dbReference type="Proteomes" id="UP000078532">
    <property type="component" value="Unassembled WGS sequence"/>
</dbReference>
<dbReference type="InterPro" id="IPR000515">
    <property type="entry name" value="MetI-like"/>
</dbReference>
<feature type="transmembrane region" description="Helical" evidence="7">
    <location>
        <begin position="103"/>
        <end position="125"/>
    </location>
</feature>
<dbReference type="OrthoDB" id="9804353at2"/>
<evidence type="ECO:0000256" key="4">
    <source>
        <dbReference type="ARBA" id="ARBA00022692"/>
    </source>
</evidence>
<reference evidence="9 10" key="1">
    <citation type="submission" date="2016-04" db="EMBL/GenBank/DDBJ databases">
        <authorList>
            <person name="Evans L.H."/>
            <person name="Alamgir A."/>
            <person name="Owens N."/>
            <person name="Weber N.D."/>
            <person name="Virtaneva K."/>
            <person name="Barbian K."/>
            <person name="Babar A."/>
            <person name="Rosenke K."/>
        </authorList>
    </citation>
    <scope>NUCLEOTIDE SEQUENCE [LARGE SCALE GENOMIC DNA]</scope>
    <source>
        <strain evidence="9 10">LMa1</strain>
    </source>
</reference>
<sequence>MPSSPARFDRRHPAGQILIKAAAVCSLFLAWHLLSLALNSPALPTPAGAFAAFFNQLPDGLGHDFLISTWRVVASIIISLFLGVPTGLWLGTDERFDRFFAPLIYLTYPIPKIVFLPLVMVLLGLGDVSKIFLITLVVFFQILMTTRDAARHVNKAMVLSVSSLGAGRLDIYRHVIWPAVLPEVLTALRIGSGTAIAVLFFSESIASREGLGYYLMDAWSRYAYAEMFAGIIAMGALGYLLYLCLDWLEKAACPWKQV</sequence>
<keyword evidence="4 7" id="KW-0812">Transmembrane</keyword>
<evidence type="ECO:0000256" key="5">
    <source>
        <dbReference type="ARBA" id="ARBA00022989"/>
    </source>
</evidence>
<dbReference type="AlphaFoldDB" id="A0A1B7LC79"/>
<protein>
    <submittedName>
        <fullName evidence="9">ABC transporter permease</fullName>
    </submittedName>
</protein>
<feature type="transmembrane region" description="Helical" evidence="7">
    <location>
        <begin position="222"/>
        <end position="245"/>
    </location>
</feature>
<accession>A0A1B7LC79</accession>
<evidence type="ECO:0000313" key="9">
    <source>
        <dbReference type="EMBL" id="OAT80301.1"/>
    </source>
</evidence>
<evidence type="ECO:0000256" key="3">
    <source>
        <dbReference type="ARBA" id="ARBA00022475"/>
    </source>
</evidence>
<comment type="similarity">
    <text evidence="7">Belongs to the binding-protein-dependent transport system permease family.</text>
</comment>
<dbReference type="STRING" id="1838280.A6M21_13870"/>
<evidence type="ECO:0000259" key="8">
    <source>
        <dbReference type="PROSITE" id="PS50928"/>
    </source>
</evidence>
<dbReference type="GO" id="GO:0005886">
    <property type="term" value="C:plasma membrane"/>
    <property type="evidence" value="ECO:0007669"/>
    <property type="project" value="UniProtKB-SubCell"/>
</dbReference>
<feature type="transmembrane region" description="Helical" evidence="7">
    <location>
        <begin position="131"/>
        <end position="150"/>
    </location>
</feature>